<keyword evidence="3" id="KW-1185">Reference proteome</keyword>
<feature type="compositionally biased region" description="Basic and acidic residues" evidence="1">
    <location>
        <begin position="1"/>
        <end position="12"/>
    </location>
</feature>
<name>A0A8X6VUT6_TRICX</name>
<dbReference type="EMBL" id="BMAU01021361">
    <property type="protein sequence ID" value="GFY22913.1"/>
    <property type="molecule type" value="Genomic_DNA"/>
</dbReference>
<protein>
    <submittedName>
        <fullName evidence="2">Uncharacterized protein</fullName>
    </submittedName>
</protein>
<comment type="caution">
    <text evidence="2">The sequence shown here is derived from an EMBL/GenBank/DDBJ whole genome shotgun (WGS) entry which is preliminary data.</text>
</comment>
<gene>
    <name evidence="2" type="ORF">TNCV_2181741</name>
</gene>
<accession>A0A8X6VUT6</accession>
<organism evidence="2 3">
    <name type="scientific">Trichonephila clavipes</name>
    <name type="common">Golden silk orbweaver</name>
    <name type="synonym">Nephila clavipes</name>
    <dbReference type="NCBI Taxonomy" id="2585209"/>
    <lineage>
        <taxon>Eukaryota</taxon>
        <taxon>Metazoa</taxon>
        <taxon>Ecdysozoa</taxon>
        <taxon>Arthropoda</taxon>
        <taxon>Chelicerata</taxon>
        <taxon>Arachnida</taxon>
        <taxon>Araneae</taxon>
        <taxon>Araneomorphae</taxon>
        <taxon>Entelegynae</taxon>
        <taxon>Araneoidea</taxon>
        <taxon>Nephilidae</taxon>
        <taxon>Trichonephila</taxon>
    </lineage>
</organism>
<evidence type="ECO:0000313" key="2">
    <source>
        <dbReference type="EMBL" id="GFY22913.1"/>
    </source>
</evidence>
<reference evidence="2" key="1">
    <citation type="submission" date="2020-08" db="EMBL/GenBank/DDBJ databases">
        <title>Multicomponent nature underlies the extraordinary mechanical properties of spider dragline silk.</title>
        <authorList>
            <person name="Kono N."/>
            <person name="Nakamura H."/>
            <person name="Mori M."/>
            <person name="Yoshida Y."/>
            <person name="Ohtoshi R."/>
            <person name="Malay A.D."/>
            <person name="Moran D.A.P."/>
            <person name="Tomita M."/>
            <person name="Numata K."/>
            <person name="Arakawa K."/>
        </authorList>
    </citation>
    <scope>NUCLEOTIDE SEQUENCE</scope>
</reference>
<proteinExistence type="predicted"/>
<evidence type="ECO:0000313" key="3">
    <source>
        <dbReference type="Proteomes" id="UP000887159"/>
    </source>
</evidence>
<feature type="compositionally biased region" description="Basic and acidic residues" evidence="1">
    <location>
        <begin position="25"/>
        <end position="47"/>
    </location>
</feature>
<feature type="region of interest" description="Disordered" evidence="1">
    <location>
        <begin position="1"/>
        <end position="62"/>
    </location>
</feature>
<sequence length="92" mass="10445">MRKKPKTGEGRGNKRRQSQPGRDVGGAKHETGRNGQNDKRHGRERTEAGAAKKKGTRNRNKTRLVWFTVHECMRNRLKLQRGGGRRELATGV</sequence>
<feature type="compositionally biased region" description="Basic residues" evidence="1">
    <location>
        <begin position="51"/>
        <end position="62"/>
    </location>
</feature>
<evidence type="ECO:0000256" key="1">
    <source>
        <dbReference type="SAM" id="MobiDB-lite"/>
    </source>
</evidence>
<dbReference type="Proteomes" id="UP000887159">
    <property type="component" value="Unassembled WGS sequence"/>
</dbReference>
<dbReference type="AlphaFoldDB" id="A0A8X6VUT6"/>